<dbReference type="InterPro" id="IPR014729">
    <property type="entry name" value="Rossmann-like_a/b/a_fold"/>
</dbReference>
<evidence type="ECO:0000313" key="9">
    <source>
        <dbReference type="EMBL" id="RTZ82401.1"/>
    </source>
</evidence>
<organism evidence="9 10">
    <name type="scientific">SAR324 cluster bacterium</name>
    <dbReference type="NCBI Taxonomy" id="2024889"/>
    <lineage>
        <taxon>Bacteria</taxon>
        <taxon>Deltaproteobacteria</taxon>
        <taxon>SAR324 cluster</taxon>
    </lineage>
</organism>
<gene>
    <name evidence="9" type="ORF">DSY94_10470</name>
</gene>
<dbReference type="InterPro" id="IPR029056">
    <property type="entry name" value="Ribokinase-like"/>
</dbReference>
<evidence type="ECO:0000256" key="1">
    <source>
        <dbReference type="ARBA" id="ARBA00002319"/>
    </source>
</evidence>
<dbReference type="InterPro" id="IPR011913">
    <property type="entry name" value="RfaE_dom_I"/>
</dbReference>
<dbReference type="InterPro" id="IPR004821">
    <property type="entry name" value="Cyt_trans-like"/>
</dbReference>
<dbReference type="NCBIfam" id="TIGR00125">
    <property type="entry name" value="cyt_tran_rel"/>
    <property type="match status" value="1"/>
</dbReference>
<dbReference type="CDD" id="cd01172">
    <property type="entry name" value="RfaE_like"/>
    <property type="match status" value="1"/>
</dbReference>
<name>A0A432GGM8_9DELT</name>
<comment type="function">
    <text evidence="1">Catalyzes the phosphorylation of D-glycero-D-manno-heptose 7-phosphate at the C-1 position to selectively form D-glycero-beta-D-manno-heptose-1,7-bisphosphate.</text>
</comment>
<dbReference type="GO" id="GO:0033785">
    <property type="term" value="F:heptose 7-phosphate kinase activity"/>
    <property type="evidence" value="ECO:0007669"/>
    <property type="project" value="TreeGrafter"/>
</dbReference>
<keyword evidence="5" id="KW-0511">Multifunctional enzyme</keyword>
<dbReference type="Gene3D" id="3.40.1190.20">
    <property type="match status" value="1"/>
</dbReference>
<dbReference type="AlphaFoldDB" id="A0A432GGM8"/>
<evidence type="ECO:0000259" key="8">
    <source>
        <dbReference type="Pfam" id="PF01467"/>
    </source>
</evidence>
<keyword evidence="4" id="KW-0418">Kinase</keyword>
<accession>A0A432GGM8</accession>
<proteinExistence type="predicted"/>
<dbReference type="SUPFAM" id="SSF52374">
    <property type="entry name" value="Nucleotidylyl transferase"/>
    <property type="match status" value="1"/>
</dbReference>
<evidence type="ECO:0000256" key="2">
    <source>
        <dbReference type="ARBA" id="ARBA00003753"/>
    </source>
</evidence>
<evidence type="ECO:0000313" key="10">
    <source>
        <dbReference type="Proteomes" id="UP000287176"/>
    </source>
</evidence>
<comment type="function">
    <text evidence="2">Catalyzes the ADP transfer from ATP to D-glycero-beta-D-manno-heptose 1-phosphate, yielding ADP-D-glycero-beta-D-manno-heptose.</text>
</comment>
<feature type="domain" description="Cytidyltransferase-like" evidence="8">
    <location>
        <begin position="351"/>
        <end position="444"/>
    </location>
</feature>
<dbReference type="SUPFAM" id="SSF53613">
    <property type="entry name" value="Ribokinase-like"/>
    <property type="match status" value="1"/>
</dbReference>
<dbReference type="GO" id="GO:0033786">
    <property type="term" value="F:heptose-1-phosphate adenylyltransferase activity"/>
    <property type="evidence" value="ECO:0007669"/>
    <property type="project" value="TreeGrafter"/>
</dbReference>
<evidence type="ECO:0008006" key="11">
    <source>
        <dbReference type="Google" id="ProtNLM"/>
    </source>
</evidence>
<dbReference type="GO" id="GO:0016773">
    <property type="term" value="F:phosphotransferase activity, alcohol group as acceptor"/>
    <property type="evidence" value="ECO:0007669"/>
    <property type="project" value="InterPro"/>
</dbReference>
<evidence type="ECO:0000259" key="7">
    <source>
        <dbReference type="Pfam" id="PF00294"/>
    </source>
</evidence>
<keyword evidence="6" id="KW-0119">Carbohydrate metabolism</keyword>
<comment type="caution">
    <text evidence="9">The sequence shown here is derived from an EMBL/GenBank/DDBJ whole genome shotgun (WGS) entry which is preliminary data.</text>
</comment>
<reference evidence="9 10" key="1">
    <citation type="submission" date="2018-06" db="EMBL/GenBank/DDBJ databases">
        <title>Combined omics and stable isotope probing to characterize newly discovered Mariana Back-Arc vent microbial communities.</title>
        <authorList>
            <person name="Trembath-Reichert E."/>
            <person name="Huber J.A."/>
        </authorList>
    </citation>
    <scope>NUCLEOTIDE SEQUENCE [LARGE SCALE GENOMIC DNA]</scope>
    <source>
        <strain evidence="9">MAG 24</strain>
    </source>
</reference>
<dbReference type="Pfam" id="PF00294">
    <property type="entry name" value="PfkB"/>
    <property type="match status" value="1"/>
</dbReference>
<evidence type="ECO:0000256" key="3">
    <source>
        <dbReference type="ARBA" id="ARBA00022679"/>
    </source>
</evidence>
<evidence type="ECO:0000256" key="5">
    <source>
        <dbReference type="ARBA" id="ARBA00023268"/>
    </source>
</evidence>
<sequence length="464" mass="51865">MSEGDLRQSLEKIKSPRILVVGDLMLDYYSWGKVDRISPEAPIPVMQVLREDRRLGGAGNVVMNLTTLGAEVLVCGVTGKDETGECIRKLLAENGVDHSGVIISENYKSCLKHRMIAGQTHLLRMDIDPDPEKLVPQKQLTDYLEQTIPKSHAVIVPDYGKGLLSTESLKTIAACGKKHGVPIVGDPRRTTNYSIYQDFTLIKPNRKETEAAVGFALKDQNDVLKAAEQLKAEVKLEYLVISLDRDGLLLFKNPKDYQFIEAETQEVFDVVGAGDMVSSMLTFMLAGQAKIEQAAYWAQLAAGMEIQHVGVVSFSKHELLQRYDYGETSAKIVTQEKLYRNLPQEIPIVFTNGYFDEISAGHLKFLHQLNTLKGFNVVAINSDRSITKQKGHPPLLNERERALLLSAIEAVDRVIIFDDADASSLIRNIRPTIVVKGKHFEKQLLPEQEAIRESGAKLEYFPEY</sequence>
<feature type="domain" description="Carbohydrate kinase PfkB" evidence="7">
    <location>
        <begin position="17"/>
        <end position="313"/>
    </location>
</feature>
<dbReference type="Gene3D" id="3.40.50.620">
    <property type="entry name" value="HUPs"/>
    <property type="match status" value="1"/>
</dbReference>
<evidence type="ECO:0000256" key="4">
    <source>
        <dbReference type="ARBA" id="ARBA00022777"/>
    </source>
</evidence>
<protein>
    <recommendedName>
        <fullName evidence="11">Bifunctional heptose 7-phosphate kinase/heptose 1-phosphate adenyltransferase</fullName>
    </recommendedName>
</protein>
<evidence type="ECO:0000256" key="6">
    <source>
        <dbReference type="ARBA" id="ARBA00023277"/>
    </source>
</evidence>
<dbReference type="InterPro" id="IPR011611">
    <property type="entry name" value="PfkB_dom"/>
</dbReference>
<dbReference type="Proteomes" id="UP000287176">
    <property type="component" value="Unassembled WGS sequence"/>
</dbReference>
<dbReference type="EMBL" id="QNZI01000273">
    <property type="protein sequence ID" value="RTZ82401.1"/>
    <property type="molecule type" value="Genomic_DNA"/>
</dbReference>
<keyword evidence="3" id="KW-0808">Transferase</keyword>
<dbReference type="PANTHER" id="PTHR46969">
    <property type="entry name" value="BIFUNCTIONAL PROTEIN HLDE"/>
    <property type="match status" value="1"/>
</dbReference>
<dbReference type="GO" id="GO:0005829">
    <property type="term" value="C:cytosol"/>
    <property type="evidence" value="ECO:0007669"/>
    <property type="project" value="TreeGrafter"/>
</dbReference>
<dbReference type="Pfam" id="PF01467">
    <property type="entry name" value="CTP_transf_like"/>
    <property type="match status" value="1"/>
</dbReference>
<dbReference type="PANTHER" id="PTHR46969:SF1">
    <property type="entry name" value="BIFUNCTIONAL PROTEIN HLDE"/>
    <property type="match status" value="1"/>
</dbReference>